<evidence type="ECO:0000313" key="2">
    <source>
        <dbReference type="Proteomes" id="UP001060215"/>
    </source>
</evidence>
<name>A0ACC0IDH8_9ERIC</name>
<organism evidence="1 2">
    <name type="scientific">Camellia lanceoleosa</name>
    <dbReference type="NCBI Taxonomy" id="1840588"/>
    <lineage>
        <taxon>Eukaryota</taxon>
        <taxon>Viridiplantae</taxon>
        <taxon>Streptophyta</taxon>
        <taxon>Embryophyta</taxon>
        <taxon>Tracheophyta</taxon>
        <taxon>Spermatophyta</taxon>
        <taxon>Magnoliopsida</taxon>
        <taxon>eudicotyledons</taxon>
        <taxon>Gunneridae</taxon>
        <taxon>Pentapetalae</taxon>
        <taxon>asterids</taxon>
        <taxon>Ericales</taxon>
        <taxon>Theaceae</taxon>
        <taxon>Camellia</taxon>
    </lineage>
</organism>
<proteinExistence type="predicted"/>
<sequence length="80" mass="8861">MSSSNNGSGLQSIPAASRKMVQSLKEIINCSELEIYAMLKDCNMDPNETVSCHPGLEVPDYMVVGFEVIPYSCRRDCLLM</sequence>
<keyword evidence="2" id="KW-1185">Reference proteome</keyword>
<gene>
    <name evidence="1" type="ORF">LOK49_LG03G03795</name>
</gene>
<accession>A0ACC0IDH8</accession>
<reference evidence="1 2" key="1">
    <citation type="journal article" date="2022" name="Plant J.">
        <title>Chromosome-level genome of Camellia lanceoleosa provides a valuable resource for understanding genome evolution and self-incompatibility.</title>
        <authorList>
            <person name="Gong W."/>
            <person name="Xiao S."/>
            <person name="Wang L."/>
            <person name="Liao Z."/>
            <person name="Chang Y."/>
            <person name="Mo W."/>
            <person name="Hu G."/>
            <person name="Li W."/>
            <person name="Zhao G."/>
            <person name="Zhu H."/>
            <person name="Hu X."/>
            <person name="Ji K."/>
            <person name="Xiang X."/>
            <person name="Song Q."/>
            <person name="Yuan D."/>
            <person name="Jin S."/>
            <person name="Zhang L."/>
        </authorList>
    </citation>
    <scope>NUCLEOTIDE SEQUENCE [LARGE SCALE GENOMIC DNA]</scope>
    <source>
        <strain evidence="1">SQ_2022a</strain>
    </source>
</reference>
<dbReference type="EMBL" id="CM045763">
    <property type="protein sequence ID" value="KAI8023392.1"/>
    <property type="molecule type" value="Genomic_DNA"/>
</dbReference>
<dbReference type="Proteomes" id="UP001060215">
    <property type="component" value="Chromosome 6"/>
</dbReference>
<protein>
    <submittedName>
        <fullName evidence="1">Uncharacterized protein</fullName>
    </submittedName>
</protein>
<comment type="caution">
    <text evidence="1">The sequence shown here is derived from an EMBL/GenBank/DDBJ whole genome shotgun (WGS) entry which is preliminary data.</text>
</comment>
<evidence type="ECO:0000313" key="1">
    <source>
        <dbReference type="EMBL" id="KAI8023392.1"/>
    </source>
</evidence>